<dbReference type="PANTHER" id="PTHR38604">
    <property type="entry name" value="PERIPLASMIC NITRATE REDUCTASE, ELECTRON TRANSFER SUBUNIT"/>
    <property type="match status" value="1"/>
</dbReference>
<keyword evidence="7 15" id="KW-0479">Metal-binding</keyword>
<dbReference type="PIRSF" id="PIRSF006105">
    <property type="entry name" value="NapB"/>
    <property type="match status" value="1"/>
</dbReference>
<evidence type="ECO:0000256" key="8">
    <source>
        <dbReference type="ARBA" id="ARBA00022729"/>
    </source>
</evidence>
<evidence type="ECO:0000256" key="1">
    <source>
        <dbReference type="ARBA" id="ARBA00002599"/>
    </source>
</evidence>
<feature type="binding site" description="axial binding residue" evidence="15">
    <location>
        <position position="92"/>
    </location>
    <ligand>
        <name>heme c</name>
        <dbReference type="ChEBI" id="CHEBI:61717"/>
        <label>1</label>
    </ligand>
    <ligandPart>
        <name>Fe</name>
        <dbReference type="ChEBI" id="CHEBI:18248"/>
    </ligandPart>
</feature>
<feature type="binding site" description="covalent" evidence="14">
    <location>
        <position position="131"/>
    </location>
    <ligand>
        <name>heme c</name>
        <dbReference type="ChEBI" id="CHEBI:61717"/>
        <label>2</label>
    </ligand>
</feature>
<evidence type="ECO:0000256" key="4">
    <source>
        <dbReference type="ARBA" id="ARBA00013773"/>
    </source>
</evidence>
<feature type="binding site" description="covalent" evidence="14">
    <location>
        <position position="128"/>
    </location>
    <ligand>
        <name>heme c</name>
        <dbReference type="ChEBI" id="CHEBI:61717"/>
        <label>2</label>
    </ligand>
</feature>
<keyword evidence="11 15" id="KW-0408">Iron</keyword>
<evidence type="ECO:0000256" key="13">
    <source>
        <dbReference type="PIRNR" id="PIRNR006105"/>
    </source>
</evidence>
<keyword evidence="10 13" id="KW-0249">Electron transport</keyword>
<accession>A0A5C1E584</accession>
<dbReference type="InterPro" id="IPR005591">
    <property type="entry name" value="NapB"/>
</dbReference>
<evidence type="ECO:0000313" key="17">
    <source>
        <dbReference type="EMBL" id="QEL63709.1"/>
    </source>
</evidence>
<name>A0A5C1E584_9RHOO</name>
<evidence type="ECO:0000256" key="9">
    <source>
        <dbReference type="ARBA" id="ARBA00022764"/>
    </source>
</evidence>
<feature type="binding site" description="covalent" evidence="14">
    <location>
        <position position="91"/>
    </location>
    <ligand>
        <name>heme c</name>
        <dbReference type="ChEBI" id="CHEBI:61717"/>
        <label>1</label>
    </ligand>
</feature>
<evidence type="ECO:0000256" key="5">
    <source>
        <dbReference type="ARBA" id="ARBA00022448"/>
    </source>
</evidence>
<evidence type="ECO:0000313" key="18">
    <source>
        <dbReference type="Proteomes" id="UP000323671"/>
    </source>
</evidence>
<dbReference type="InterPro" id="IPR036280">
    <property type="entry name" value="Multihaem_cyt_sf"/>
</dbReference>
<feature type="binding site" description="axial binding residue" evidence="15">
    <location>
        <position position="109"/>
    </location>
    <ligand>
        <name>heme c</name>
        <dbReference type="ChEBI" id="CHEBI:61717"/>
        <label>2</label>
    </ligand>
    <ligandPart>
        <name>Fe</name>
        <dbReference type="ChEBI" id="CHEBI:18248"/>
    </ligandPart>
</feature>
<keyword evidence="6 14" id="KW-0349">Heme</keyword>
<dbReference type="KEGG" id="otr:OTERR_02330"/>
<evidence type="ECO:0000256" key="11">
    <source>
        <dbReference type="ARBA" id="ARBA00023004"/>
    </source>
</evidence>
<dbReference type="Pfam" id="PF03892">
    <property type="entry name" value="NapB"/>
    <property type="match status" value="1"/>
</dbReference>
<dbReference type="RefSeq" id="WP_054619683.1">
    <property type="nucleotide sequence ID" value="NZ_CP022579.1"/>
</dbReference>
<comment type="PTM">
    <text evidence="14">Binds 2 heme C groups per subunit.</text>
</comment>
<dbReference type="SUPFAM" id="SSF48695">
    <property type="entry name" value="Multiheme cytochromes"/>
    <property type="match status" value="1"/>
</dbReference>
<dbReference type="Gene3D" id="1.10.1130.10">
    <property type="entry name" value="Flavocytochrome C3, Chain A"/>
    <property type="match status" value="1"/>
</dbReference>
<comment type="subcellular location">
    <subcellularLocation>
        <location evidence="2 13">Periplasm</location>
    </subcellularLocation>
</comment>
<feature type="binding site" description="axial binding residue" evidence="15">
    <location>
        <position position="132"/>
    </location>
    <ligand>
        <name>heme c</name>
        <dbReference type="ChEBI" id="CHEBI:61717"/>
        <label>2</label>
    </ligand>
    <ligandPart>
        <name>Fe</name>
        <dbReference type="ChEBI" id="CHEBI:18248"/>
    </ligandPart>
</feature>
<keyword evidence="8 16" id="KW-0732">Signal</keyword>
<feature type="chain" id="PRO_5022679073" description="Periplasmic nitrate reductase, electron transfer subunit" evidence="16">
    <location>
        <begin position="26"/>
        <end position="153"/>
    </location>
</feature>
<dbReference type="GO" id="GO:0042597">
    <property type="term" value="C:periplasmic space"/>
    <property type="evidence" value="ECO:0007669"/>
    <property type="project" value="UniProtKB-SubCell"/>
</dbReference>
<keyword evidence="9 13" id="KW-0574">Periplasm</keyword>
<dbReference type="Proteomes" id="UP000323671">
    <property type="component" value="Chromosome"/>
</dbReference>
<proteinExistence type="inferred from homology"/>
<gene>
    <name evidence="17" type="primary">napB</name>
    <name evidence="17" type="ORF">OTERR_02330</name>
</gene>
<dbReference type="PANTHER" id="PTHR38604:SF1">
    <property type="entry name" value="PERIPLASMIC NITRATE REDUCTASE, ELECTRON TRANSFER SUBUNIT"/>
    <property type="match status" value="1"/>
</dbReference>
<evidence type="ECO:0000256" key="15">
    <source>
        <dbReference type="PIRSR" id="PIRSR006105-2"/>
    </source>
</evidence>
<dbReference type="FunFam" id="1.10.1130.10:FF:000001">
    <property type="entry name" value="Periplasmic nitrate reductase, electron transfer subunit"/>
    <property type="match status" value="1"/>
</dbReference>
<protein>
    <recommendedName>
        <fullName evidence="4 13">Periplasmic nitrate reductase, electron transfer subunit</fullName>
    </recommendedName>
    <alternativeName>
        <fullName evidence="12 13">Diheme cytochrome c NapB</fullName>
    </alternativeName>
</protein>
<evidence type="ECO:0000256" key="10">
    <source>
        <dbReference type="ARBA" id="ARBA00022982"/>
    </source>
</evidence>
<dbReference type="AlphaFoldDB" id="A0A5C1E584"/>
<evidence type="ECO:0000256" key="12">
    <source>
        <dbReference type="ARBA" id="ARBA00031832"/>
    </source>
</evidence>
<organism evidence="17 18">
    <name type="scientific">Oryzomicrobium terrae</name>
    <dbReference type="NCBI Taxonomy" id="1735038"/>
    <lineage>
        <taxon>Bacteria</taxon>
        <taxon>Pseudomonadati</taxon>
        <taxon>Pseudomonadota</taxon>
        <taxon>Betaproteobacteria</taxon>
        <taxon>Rhodocyclales</taxon>
        <taxon>Rhodocyclaceae</taxon>
        <taxon>Oryzomicrobium</taxon>
    </lineage>
</organism>
<comment type="function">
    <text evidence="1">Electron transfer subunit of the periplasmic nitrate reductase complex NapAB. Receives electrons from the membrane-anchored tetraheme c-type NapC protein and transfers these to NapA subunit, thus allowing electron flow between membrane and periplasm. Essential for periplasmic nitrate reduction with nitrate as the terminal electron acceptor.</text>
</comment>
<dbReference type="GO" id="GO:0009061">
    <property type="term" value="P:anaerobic respiration"/>
    <property type="evidence" value="ECO:0007669"/>
    <property type="project" value="InterPro"/>
</dbReference>
<feature type="binding site" description="covalent" evidence="14">
    <location>
        <position position="88"/>
    </location>
    <ligand>
        <name>heme c</name>
        <dbReference type="ChEBI" id="CHEBI:61717"/>
        <label>1</label>
    </ligand>
</feature>
<sequence>MKLSLPVLTAAVTLASLLAVPSFHAAAAEPKPVVESLRHADIKADVNEGDIYKYEKDREPIPREYVQQPPLIPHTIANYNITKEFNKCMDCHSWTRYKETGATKVSLTHFKDRDGKELSNISPRRYFCTQCHVPQTNARPLVGNTFKRAQGLN</sequence>
<comment type="subunit">
    <text evidence="13">Component of the periplasmic nitrate reductase NapAB complex composed of NapA and NapB.</text>
</comment>
<dbReference type="GO" id="GO:0046872">
    <property type="term" value="F:metal ion binding"/>
    <property type="evidence" value="ECO:0007669"/>
    <property type="project" value="UniProtKB-KW"/>
</dbReference>
<feature type="signal peptide" evidence="16">
    <location>
        <begin position="1"/>
        <end position="25"/>
    </location>
</feature>
<comment type="similarity">
    <text evidence="3 13">Belongs to the NapB family.</text>
</comment>
<evidence type="ECO:0000256" key="16">
    <source>
        <dbReference type="SAM" id="SignalP"/>
    </source>
</evidence>
<evidence type="ECO:0000256" key="3">
    <source>
        <dbReference type="ARBA" id="ARBA00007368"/>
    </source>
</evidence>
<evidence type="ECO:0000256" key="2">
    <source>
        <dbReference type="ARBA" id="ARBA00004418"/>
    </source>
</evidence>
<keyword evidence="5 13" id="KW-0813">Transport</keyword>
<evidence type="ECO:0000256" key="7">
    <source>
        <dbReference type="ARBA" id="ARBA00022723"/>
    </source>
</evidence>
<evidence type="ECO:0000256" key="14">
    <source>
        <dbReference type="PIRSR" id="PIRSR006105-1"/>
    </source>
</evidence>
<evidence type="ECO:0000256" key="6">
    <source>
        <dbReference type="ARBA" id="ARBA00022617"/>
    </source>
</evidence>
<keyword evidence="18" id="KW-1185">Reference proteome</keyword>
<dbReference type="EMBL" id="CP022579">
    <property type="protein sequence ID" value="QEL63709.1"/>
    <property type="molecule type" value="Genomic_DNA"/>
</dbReference>
<reference evidence="17 18" key="1">
    <citation type="submission" date="2017-07" db="EMBL/GenBank/DDBJ databases">
        <title>Complete genome sequence of Oryzomicrobium terrae TPP412.</title>
        <authorList>
            <person name="Chiu L.-W."/>
            <person name="Lo K.-J."/>
            <person name="Tsai Y.-M."/>
            <person name="Lin S.-S."/>
            <person name="Kuo C.-H."/>
            <person name="Liu C.-T."/>
        </authorList>
    </citation>
    <scope>NUCLEOTIDE SEQUENCE [LARGE SCALE GENOMIC DNA]</scope>
    <source>
        <strain evidence="17 18">TPP412</strain>
    </source>
</reference>
<feature type="binding site" description="axial binding residue" evidence="15">
    <location>
        <position position="74"/>
    </location>
    <ligand>
        <name>heme c</name>
        <dbReference type="ChEBI" id="CHEBI:61717"/>
        <label>1</label>
    </ligand>
    <ligandPart>
        <name>Fe</name>
        <dbReference type="ChEBI" id="CHEBI:18248"/>
    </ligandPart>
</feature>